<keyword evidence="3" id="KW-1185">Reference proteome</keyword>
<dbReference type="EMBL" id="CP017603">
    <property type="protein sequence ID" value="AOY76661.1"/>
    <property type="molecule type" value="Genomic_DNA"/>
</dbReference>
<dbReference type="RefSeq" id="WP_070968610.1">
    <property type="nucleotide sequence ID" value="NZ_CP017603.1"/>
</dbReference>
<evidence type="ECO:0000313" key="4">
    <source>
        <dbReference type="Proteomes" id="UP000192478"/>
    </source>
</evidence>
<evidence type="ECO:0000313" key="1">
    <source>
        <dbReference type="EMBL" id="AOY76661.1"/>
    </source>
</evidence>
<sequence length="62" mass="7332">MCKTTETITIYTQHKLNRHTGEVIRSNPVELTEEQFLDWVEPAIPHLVRILLDSMKDRKEVK</sequence>
<proteinExistence type="predicted"/>
<evidence type="ECO:0000313" key="2">
    <source>
        <dbReference type="EMBL" id="ARE87087.1"/>
    </source>
</evidence>
<organism evidence="2 4">
    <name type="scientific">Clostridium formicaceticum</name>
    <dbReference type="NCBI Taxonomy" id="1497"/>
    <lineage>
        <taxon>Bacteria</taxon>
        <taxon>Bacillati</taxon>
        <taxon>Bacillota</taxon>
        <taxon>Clostridia</taxon>
        <taxon>Eubacteriales</taxon>
        <taxon>Clostridiaceae</taxon>
        <taxon>Clostridium</taxon>
    </lineage>
</organism>
<gene>
    <name evidence="1" type="ORF">BJL90_12770</name>
    <name evidence="2" type="ORF">CLFO_14730</name>
</gene>
<evidence type="ECO:0000313" key="3">
    <source>
        <dbReference type="Proteomes" id="UP000177894"/>
    </source>
</evidence>
<dbReference type="AlphaFoldDB" id="A0AAC9WFM9"/>
<dbReference type="EMBL" id="CP020559">
    <property type="protein sequence ID" value="ARE87087.1"/>
    <property type="molecule type" value="Genomic_DNA"/>
</dbReference>
<name>A0AAC9WFM9_9CLOT</name>
<accession>A0AAC9WFM9</accession>
<dbReference type="Proteomes" id="UP000177894">
    <property type="component" value="Chromosome"/>
</dbReference>
<reference evidence="1 3" key="1">
    <citation type="submission" date="2016-10" db="EMBL/GenBank/DDBJ databases">
        <title>Complete Genome Sequence of Acetogen Clostridium formicoaceticum ATCC 27076.</title>
        <authorList>
            <person name="Bao T."/>
            <person name="Cheng C."/>
            <person name="Zhao J."/>
            <person name="Yang S.-T."/>
            <person name="Wang J."/>
            <person name="Wang M."/>
        </authorList>
    </citation>
    <scope>NUCLEOTIDE SEQUENCE [LARGE SCALE GENOMIC DNA]</scope>
    <source>
        <strain evidence="1 3">ATCC 27076</strain>
    </source>
</reference>
<dbReference type="Proteomes" id="UP000192478">
    <property type="component" value="Chromosome"/>
</dbReference>
<protein>
    <submittedName>
        <fullName evidence="2">Uncharacterized protein</fullName>
    </submittedName>
</protein>
<dbReference type="KEGG" id="cfm:BJL90_12770"/>
<reference evidence="2 4" key="2">
    <citation type="submission" date="2017-03" db="EMBL/GenBank/DDBJ databases">
        <title>Complete sequence of Clostridium formicaceticum DSM 92.</title>
        <authorList>
            <person name="Poehlein A."/>
            <person name="Karl M."/>
            <person name="Bengelsdorf F.R."/>
            <person name="Duerre P."/>
            <person name="Daniel R."/>
        </authorList>
    </citation>
    <scope>NUCLEOTIDE SEQUENCE [LARGE SCALE GENOMIC DNA]</scope>
    <source>
        <strain evidence="2 4">DSM 92</strain>
    </source>
</reference>